<dbReference type="PROSITE" id="PS00356">
    <property type="entry name" value="HTH_LACI_1"/>
    <property type="match status" value="1"/>
</dbReference>
<dbReference type="PANTHER" id="PTHR30146">
    <property type="entry name" value="LACI-RELATED TRANSCRIPTIONAL REPRESSOR"/>
    <property type="match status" value="1"/>
</dbReference>
<accession>A0A4R5BPY9</accession>
<gene>
    <name evidence="5" type="ORF">E1202_16660</name>
</gene>
<feature type="domain" description="HTH lacI-type" evidence="4">
    <location>
        <begin position="6"/>
        <end position="60"/>
    </location>
</feature>
<dbReference type="InterPro" id="IPR010982">
    <property type="entry name" value="Lambda_DNA-bd_dom_sf"/>
</dbReference>
<dbReference type="Pfam" id="PF00356">
    <property type="entry name" value="LacI"/>
    <property type="match status" value="1"/>
</dbReference>
<reference evidence="5 6" key="1">
    <citation type="submission" date="2019-03" db="EMBL/GenBank/DDBJ databases">
        <title>Draft genome sequences of novel Actinobacteria.</title>
        <authorList>
            <person name="Sahin N."/>
            <person name="Ay H."/>
            <person name="Saygin H."/>
        </authorList>
    </citation>
    <scope>NUCLEOTIDE SEQUENCE [LARGE SCALE GENOMIC DNA]</scope>
    <source>
        <strain evidence="5 6">5K548</strain>
    </source>
</reference>
<dbReference type="AlphaFoldDB" id="A0A4R5BPY9"/>
<dbReference type="EMBL" id="SMLA01000023">
    <property type="protein sequence ID" value="TDD87443.1"/>
    <property type="molecule type" value="Genomic_DNA"/>
</dbReference>
<evidence type="ECO:0000259" key="4">
    <source>
        <dbReference type="PROSITE" id="PS50932"/>
    </source>
</evidence>
<dbReference type="PANTHER" id="PTHR30146:SF109">
    <property type="entry name" value="HTH-TYPE TRANSCRIPTIONAL REGULATOR GALS"/>
    <property type="match status" value="1"/>
</dbReference>
<name>A0A4R5BPY9_9PSEU</name>
<evidence type="ECO:0000313" key="5">
    <source>
        <dbReference type="EMBL" id="TDD87443.1"/>
    </source>
</evidence>
<comment type="caution">
    <text evidence="5">The sequence shown here is derived from an EMBL/GenBank/DDBJ whole genome shotgun (WGS) entry which is preliminary data.</text>
</comment>
<dbReference type="GO" id="GO:0003700">
    <property type="term" value="F:DNA-binding transcription factor activity"/>
    <property type="evidence" value="ECO:0007669"/>
    <property type="project" value="TreeGrafter"/>
</dbReference>
<sequence length="340" mass="35875">MRTGNATLYDVAAAAGVSPKTVSRVINGAAGVSEATREQVQAAIDELNYRPNFHARSLRVGRDEAIGVVLESLSDPFFATMASVIEEHALQRGHVVLASSVGGDPEREHKLVQSLLQRQVSGLIMVPVSGDQSYLRAAAGQTPVVFVDRPSRPDGLGATVLGNDFGAAQAATKHLLHSGHTEIALIGDRPDVYTTAERVRGYRSAMAESRVGVREDLVKTGISSAAEARSALDELLRSEHPPTAVLSSNARCSLGVVPALHARGRTDIAFVSFGDFPMADSLYPAVTVVDQDPAAVARTATEELFKQIDGSAATEAPLSLPLRLVPRGSGEIPLAAVSRM</sequence>
<evidence type="ECO:0000256" key="3">
    <source>
        <dbReference type="ARBA" id="ARBA00023163"/>
    </source>
</evidence>
<dbReference type="InterPro" id="IPR000843">
    <property type="entry name" value="HTH_LacI"/>
</dbReference>
<keyword evidence="3" id="KW-0804">Transcription</keyword>
<dbReference type="SMART" id="SM00354">
    <property type="entry name" value="HTH_LACI"/>
    <property type="match status" value="1"/>
</dbReference>
<dbReference type="GO" id="GO:0000976">
    <property type="term" value="F:transcription cis-regulatory region binding"/>
    <property type="evidence" value="ECO:0007669"/>
    <property type="project" value="TreeGrafter"/>
</dbReference>
<dbReference type="SUPFAM" id="SSF53822">
    <property type="entry name" value="Periplasmic binding protein-like I"/>
    <property type="match status" value="1"/>
</dbReference>
<dbReference type="PROSITE" id="PS50932">
    <property type="entry name" value="HTH_LACI_2"/>
    <property type="match status" value="1"/>
</dbReference>
<dbReference type="PRINTS" id="PR00036">
    <property type="entry name" value="HTHLACI"/>
</dbReference>
<keyword evidence="1" id="KW-0805">Transcription regulation</keyword>
<dbReference type="Gene3D" id="3.40.50.2300">
    <property type="match status" value="2"/>
</dbReference>
<protein>
    <submittedName>
        <fullName evidence="5">LacI family transcriptional regulator</fullName>
    </submittedName>
</protein>
<proteinExistence type="predicted"/>
<dbReference type="Proteomes" id="UP000294723">
    <property type="component" value="Unassembled WGS sequence"/>
</dbReference>
<organism evidence="5 6">
    <name type="scientific">Saccharopolyspora karakumensis</name>
    <dbReference type="NCBI Taxonomy" id="2530386"/>
    <lineage>
        <taxon>Bacteria</taxon>
        <taxon>Bacillati</taxon>
        <taxon>Actinomycetota</taxon>
        <taxon>Actinomycetes</taxon>
        <taxon>Pseudonocardiales</taxon>
        <taxon>Pseudonocardiaceae</taxon>
        <taxon>Saccharopolyspora</taxon>
    </lineage>
</organism>
<evidence type="ECO:0000256" key="2">
    <source>
        <dbReference type="ARBA" id="ARBA00023125"/>
    </source>
</evidence>
<keyword evidence="6" id="KW-1185">Reference proteome</keyword>
<dbReference type="Pfam" id="PF00532">
    <property type="entry name" value="Peripla_BP_1"/>
    <property type="match status" value="1"/>
</dbReference>
<dbReference type="Gene3D" id="1.10.260.40">
    <property type="entry name" value="lambda repressor-like DNA-binding domains"/>
    <property type="match status" value="1"/>
</dbReference>
<dbReference type="InterPro" id="IPR028082">
    <property type="entry name" value="Peripla_BP_I"/>
</dbReference>
<dbReference type="CDD" id="cd01392">
    <property type="entry name" value="HTH_LacI"/>
    <property type="match status" value="1"/>
</dbReference>
<evidence type="ECO:0000313" key="6">
    <source>
        <dbReference type="Proteomes" id="UP000294723"/>
    </source>
</evidence>
<dbReference type="CDD" id="cd06267">
    <property type="entry name" value="PBP1_LacI_sugar_binding-like"/>
    <property type="match status" value="1"/>
</dbReference>
<evidence type="ECO:0000256" key="1">
    <source>
        <dbReference type="ARBA" id="ARBA00023015"/>
    </source>
</evidence>
<dbReference type="SUPFAM" id="SSF47413">
    <property type="entry name" value="lambda repressor-like DNA-binding domains"/>
    <property type="match status" value="1"/>
</dbReference>
<dbReference type="RefSeq" id="WP_132684073.1">
    <property type="nucleotide sequence ID" value="NZ_SMLA01000023.1"/>
</dbReference>
<keyword evidence="2" id="KW-0238">DNA-binding</keyword>
<dbReference type="InterPro" id="IPR001761">
    <property type="entry name" value="Peripla_BP/Lac1_sug-bd_dom"/>
</dbReference>